<evidence type="ECO:0000313" key="6">
    <source>
        <dbReference type="EMBL" id="EHJ07865.1"/>
    </source>
</evidence>
<dbReference type="EMBL" id="AEUN01000421">
    <property type="protein sequence ID" value="EHJ07865.1"/>
    <property type="molecule type" value="Genomic_DNA"/>
</dbReference>
<keyword evidence="2 5" id="KW-0812">Transmembrane</keyword>
<evidence type="ECO:0008006" key="8">
    <source>
        <dbReference type="Google" id="ProtNLM"/>
    </source>
</evidence>
<gene>
    <name evidence="6" type="ORF">SS7213T_07158</name>
</gene>
<keyword evidence="7" id="KW-1185">Reference proteome</keyword>
<feature type="transmembrane region" description="Helical" evidence="5">
    <location>
        <begin position="64"/>
        <end position="85"/>
    </location>
</feature>
<evidence type="ECO:0000256" key="2">
    <source>
        <dbReference type="ARBA" id="ARBA00022692"/>
    </source>
</evidence>
<feature type="transmembrane region" description="Helical" evidence="5">
    <location>
        <begin position="25"/>
        <end position="44"/>
    </location>
</feature>
<keyword evidence="4 5" id="KW-0472">Membrane</keyword>
<comment type="caution">
    <text evidence="6">The sequence shown here is derived from an EMBL/GenBank/DDBJ whole genome shotgun (WGS) entry which is preliminary data.</text>
</comment>
<dbReference type="PATRIC" id="fig|911238.3.peg.1228"/>
<dbReference type="InterPro" id="IPR019109">
    <property type="entry name" value="MamF_MmsF"/>
</dbReference>
<evidence type="ECO:0000256" key="4">
    <source>
        <dbReference type="ARBA" id="ARBA00023136"/>
    </source>
</evidence>
<evidence type="ECO:0000256" key="3">
    <source>
        <dbReference type="ARBA" id="ARBA00022989"/>
    </source>
</evidence>
<keyword evidence="3 5" id="KW-1133">Transmembrane helix</keyword>
<dbReference type="AlphaFoldDB" id="G5JIY5"/>
<evidence type="ECO:0000256" key="5">
    <source>
        <dbReference type="SAM" id="Phobius"/>
    </source>
</evidence>
<name>G5JIY5_9STAP</name>
<evidence type="ECO:0000256" key="1">
    <source>
        <dbReference type="ARBA" id="ARBA00004141"/>
    </source>
</evidence>
<reference evidence="6 7" key="1">
    <citation type="journal article" date="2012" name="BMC Genomics">
        <title>Comparative genomic analysis of the genus Staphylococcus including Staphylococcus aureus and its newly described sister species Staphylococcus simiae.</title>
        <authorList>
            <person name="Suzuki H."/>
            <person name="Lefebure T."/>
            <person name="Pavinski Bitar P."/>
            <person name="Stanhope M.J."/>
        </authorList>
    </citation>
    <scope>NUCLEOTIDE SEQUENCE [LARGE SCALE GENOMIC DNA]</scope>
    <source>
        <strain evidence="6 7">CCM 7213</strain>
    </source>
</reference>
<organism evidence="6 7">
    <name type="scientific">Staphylococcus simiae CCM 7213 = CCUG 51256</name>
    <dbReference type="NCBI Taxonomy" id="911238"/>
    <lineage>
        <taxon>Bacteria</taxon>
        <taxon>Bacillati</taxon>
        <taxon>Bacillota</taxon>
        <taxon>Bacilli</taxon>
        <taxon>Bacillales</taxon>
        <taxon>Staphylococcaceae</taxon>
        <taxon>Staphylococcus</taxon>
    </lineage>
</organism>
<dbReference type="Pfam" id="PF09685">
    <property type="entry name" value="MamF_MmsF"/>
    <property type="match status" value="1"/>
</dbReference>
<comment type="subcellular location">
    <subcellularLocation>
        <location evidence="1">Membrane</location>
        <topology evidence="1">Multi-pass membrane protein</topology>
    </subcellularLocation>
</comment>
<accession>G5JIY5</accession>
<protein>
    <recommendedName>
        <fullName evidence="8">DUF4870 domain-containing protein</fullName>
    </recommendedName>
</protein>
<evidence type="ECO:0000313" key="7">
    <source>
        <dbReference type="Proteomes" id="UP000005413"/>
    </source>
</evidence>
<sequence length="140" mass="15959">MSTEINNNMHQYAEPQNKDDNTMAMLIYLLSLFSGIIGPLIIWLIKRSDSKLVDRAGKNYFNFLISYILWTIALGVICLVGYFFLLTQSNALIVIGFIIIFIAVLALFALSIVQFVFTIIACVKYMNGQEYLIPLSIRMF</sequence>
<feature type="transmembrane region" description="Helical" evidence="5">
    <location>
        <begin position="91"/>
        <end position="123"/>
    </location>
</feature>
<dbReference type="RefSeq" id="WP_002464060.1">
    <property type="nucleotide sequence ID" value="NZ_AEUN01000421.1"/>
</dbReference>
<dbReference type="OrthoDB" id="9808930at2"/>
<proteinExistence type="predicted"/>
<dbReference type="Proteomes" id="UP000005413">
    <property type="component" value="Unassembled WGS sequence"/>
</dbReference>